<keyword evidence="6 9" id="KW-0378">Hydrolase</keyword>
<evidence type="ECO:0000313" key="13">
    <source>
        <dbReference type="Proteomes" id="UP001519343"/>
    </source>
</evidence>
<evidence type="ECO:0000256" key="5">
    <source>
        <dbReference type="ARBA" id="ARBA00022750"/>
    </source>
</evidence>
<keyword evidence="4 9" id="KW-0812">Transmembrane</keyword>
<keyword evidence="13" id="KW-1185">Reference proteome</keyword>
<dbReference type="NCBIfam" id="TIGR00077">
    <property type="entry name" value="lspA"/>
    <property type="match status" value="1"/>
</dbReference>
<dbReference type="Pfam" id="PF01252">
    <property type="entry name" value="Peptidase_A8"/>
    <property type="match status" value="1"/>
</dbReference>
<dbReference type="GO" id="GO:0004190">
    <property type="term" value="F:aspartic-type endopeptidase activity"/>
    <property type="evidence" value="ECO:0007669"/>
    <property type="project" value="UniProtKB-EC"/>
</dbReference>
<proteinExistence type="inferred from homology"/>
<evidence type="ECO:0000256" key="10">
    <source>
        <dbReference type="RuleBase" id="RU000594"/>
    </source>
</evidence>
<keyword evidence="5 9" id="KW-0064">Aspartyl protease</keyword>
<name>A0ABS4GRA6_9BACL</name>
<keyword evidence="3 9" id="KW-0645">Protease</keyword>
<evidence type="ECO:0000256" key="8">
    <source>
        <dbReference type="ARBA" id="ARBA00023136"/>
    </source>
</evidence>
<feature type="active site" evidence="9">
    <location>
        <position position="111"/>
    </location>
</feature>
<feature type="transmembrane region" description="Helical" evidence="9">
    <location>
        <begin position="55"/>
        <end position="74"/>
    </location>
</feature>
<dbReference type="PROSITE" id="PS00855">
    <property type="entry name" value="SPASE_II"/>
    <property type="match status" value="1"/>
</dbReference>
<protein>
    <recommendedName>
        <fullName evidence="9">Lipoprotein signal peptidase</fullName>
        <ecNumber evidence="9">3.4.23.36</ecNumber>
    </recommendedName>
    <alternativeName>
        <fullName evidence="9">Prolipoprotein signal peptidase</fullName>
    </alternativeName>
    <alternativeName>
        <fullName evidence="9">Signal peptidase II</fullName>
        <shortName evidence="9">SPase II</shortName>
    </alternativeName>
</protein>
<evidence type="ECO:0000256" key="2">
    <source>
        <dbReference type="ARBA" id="ARBA00022475"/>
    </source>
</evidence>
<keyword evidence="7 9" id="KW-1133">Transmembrane helix</keyword>
<accession>A0ABS4GRA6</accession>
<evidence type="ECO:0000256" key="4">
    <source>
        <dbReference type="ARBA" id="ARBA00022692"/>
    </source>
</evidence>
<feature type="transmembrane region" description="Helical" evidence="9">
    <location>
        <begin position="83"/>
        <end position="101"/>
    </location>
</feature>
<evidence type="ECO:0000256" key="6">
    <source>
        <dbReference type="ARBA" id="ARBA00022801"/>
    </source>
</evidence>
<dbReference type="PRINTS" id="PR00781">
    <property type="entry name" value="LIPOSIGPTASE"/>
</dbReference>
<comment type="function">
    <text evidence="9 10">This protein specifically catalyzes the removal of signal peptides from prolipoproteins.</text>
</comment>
<evidence type="ECO:0000256" key="11">
    <source>
        <dbReference type="RuleBase" id="RU004181"/>
    </source>
</evidence>
<keyword evidence="8 9" id="KW-0472">Membrane</keyword>
<dbReference type="Proteomes" id="UP001519343">
    <property type="component" value="Unassembled WGS sequence"/>
</dbReference>
<comment type="subcellular location">
    <subcellularLocation>
        <location evidence="9">Cell membrane</location>
        <topology evidence="9">Multi-pass membrane protein</topology>
    </subcellularLocation>
</comment>
<feature type="active site" evidence="9">
    <location>
        <position position="126"/>
    </location>
</feature>
<feature type="transmembrane region" description="Helical" evidence="9">
    <location>
        <begin position="121"/>
        <end position="143"/>
    </location>
</feature>
<dbReference type="RefSeq" id="WP_209810829.1">
    <property type="nucleotide sequence ID" value="NZ_JAGGKT010000008.1"/>
</dbReference>
<dbReference type="EMBL" id="JAGGKT010000008">
    <property type="protein sequence ID" value="MBP1932789.1"/>
    <property type="molecule type" value="Genomic_DNA"/>
</dbReference>
<reference evidence="12 13" key="1">
    <citation type="submission" date="2021-03" db="EMBL/GenBank/DDBJ databases">
        <title>Genomic Encyclopedia of Type Strains, Phase IV (KMG-IV): sequencing the most valuable type-strain genomes for metagenomic binning, comparative biology and taxonomic classification.</title>
        <authorList>
            <person name="Goeker M."/>
        </authorList>
    </citation>
    <scope>NUCLEOTIDE SEQUENCE [LARGE SCALE GENOMIC DNA]</scope>
    <source>
        <strain evidence="12 13">DSM 24738</strain>
    </source>
</reference>
<evidence type="ECO:0000313" key="12">
    <source>
        <dbReference type="EMBL" id="MBP1932789.1"/>
    </source>
</evidence>
<organism evidence="12 13">
    <name type="scientific">Ammoniphilus resinae</name>
    <dbReference type="NCBI Taxonomy" id="861532"/>
    <lineage>
        <taxon>Bacteria</taxon>
        <taxon>Bacillati</taxon>
        <taxon>Bacillota</taxon>
        <taxon>Bacilli</taxon>
        <taxon>Bacillales</taxon>
        <taxon>Paenibacillaceae</taxon>
        <taxon>Aneurinibacillus group</taxon>
        <taxon>Ammoniphilus</taxon>
    </lineage>
</organism>
<evidence type="ECO:0000256" key="1">
    <source>
        <dbReference type="ARBA" id="ARBA00006139"/>
    </source>
</evidence>
<dbReference type="PANTHER" id="PTHR33695">
    <property type="entry name" value="LIPOPROTEIN SIGNAL PEPTIDASE"/>
    <property type="match status" value="1"/>
</dbReference>
<comment type="catalytic activity">
    <reaction evidence="9 10">
        <text>Release of signal peptides from bacterial membrane prolipoproteins. Hydrolyzes -Xaa-Yaa-Zaa-|-(S,diacylglyceryl)Cys-, in which Xaa is hydrophobic (preferably Leu), and Yaa (Ala or Ser) and Zaa (Gly or Ala) have small, neutral side chains.</text>
        <dbReference type="EC" id="3.4.23.36"/>
    </reaction>
</comment>
<keyword evidence="2 9" id="KW-1003">Cell membrane</keyword>
<gene>
    <name evidence="9" type="primary">lspA</name>
    <name evidence="12" type="ORF">J2Z37_002800</name>
</gene>
<comment type="caution">
    <text evidence="12">The sequence shown here is derived from an EMBL/GenBank/DDBJ whole genome shotgun (WGS) entry which is preliminary data.</text>
</comment>
<dbReference type="EC" id="3.4.23.36" evidence="9"/>
<dbReference type="HAMAP" id="MF_00161">
    <property type="entry name" value="LspA"/>
    <property type="match status" value="1"/>
</dbReference>
<evidence type="ECO:0000256" key="7">
    <source>
        <dbReference type="ARBA" id="ARBA00022989"/>
    </source>
</evidence>
<comment type="similarity">
    <text evidence="1 9 11">Belongs to the peptidase A8 family.</text>
</comment>
<comment type="pathway">
    <text evidence="9">Protein modification; lipoprotein biosynthesis (signal peptide cleavage).</text>
</comment>
<sequence length="154" mass="17698">MRFYILAILVILFDQASKIWIRFHFAVGEQMEVWPGILYLIRYENAGIAFSMLQGYGRLFVPIAVLVVAFILYYRSQLKTKGIIVDLGTALLVGGAIGNAIDRVLYNQVTDFIHFNWNHGILNLADYAINLGIILFLIDNFFLRRNRTKQHEGD</sequence>
<comment type="caution">
    <text evidence="9">Lacks conserved residue(s) required for the propagation of feature annotation.</text>
</comment>
<dbReference type="PANTHER" id="PTHR33695:SF1">
    <property type="entry name" value="LIPOPROTEIN SIGNAL PEPTIDASE"/>
    <property type="match status" value="1"/>
</dbReference>
<evidence type="ECO:0000256" key="3">
    <source>
        <dbReference type="ARBA" id="ARBA00022670"/>
    </source>
</evidence>
<evidence type="ECO:0000256" key="9">
    <source>
        <dbReference type="HAMAP-Rule" id="MF_00161"/>
    </source>
</evidence>
<dbReference type="InterPro" id="IPR001872">
    <property type="entry name" value="Peptidase_A8"/>
</dbReference>